<evidence type="ECO:0000259" key="8">
    <source>
        <dbReference type="Pfam" id="PF10411"/>
    </source>
</evidence>
<dbReference type="InterPro" id="IPR051470">
    <property type="entry name" value="Thiol:disulfide_interchange"/>
</dbReference>
<dbReference type="InterPro" id="IPR018950">
    <property type="entry name" value="DiS-bond_isomerase_DsbC/G_N"/>
</dbReference>
<dbReference type="Pfam" id="PF13098">
    <property type="entry name" value="Thioredoxin_2"/>
    <property type="match status" value="1"/>
</dbReference>
<name>A0A411HMU8_9GAMM</name>
<dbReference type="EMBL" id="CP035704">
    <property type="protein sequence ID" value="QBB71807.1"/>
    <property type="molecule type" value="Genomic_DNA"/>
</dbReference>
<feature type="domain" description="Thioredoxin-like fold" evidence="9">
    <location>
        <begin position="147"/>
        <end position="265"/>
    </location>
</feature>
<comment type="function">
    <text evidence="7">Required for disulfide bond formation in some periplasmic proteins. Acts by transferring its disulfide bond to other proteins and is reduced in the process.</text>
</comment>
<keyword evidence="3 7" id="KW-0732">Signal</keyword>
<dbReference type="AlphaFoldDB" id="A0A411HMU8"/>
<dbReference type="InterPro" id="IPR009094">
    <property type="entry name" value="DiS-bond_isomerase_DsbC/G_N_sf"/>
</dbReference>
<keyword evidence="4 7" id="KW-0574">Periplasm</keyword>
<evidence type="ECO:0000256" key="5">
    <source>
        <dbReference type="ARBA" id="ARBA00023157"/>
    </source>
</evidence>
<proteinExistence type="inferred from homology"/>
<dbReference type="SUPFAM" id="SSF52833">
    <property type="entry name" value="Thioredoxin-like"/>
    <property type="match status" value="1"/>
</dbReference>
<dbReference type="PANTHER" id="PTHR35272">
    <property type="entry name" value="THIOL:DISULFIDE INTERCHANGE PROTEIN DSBC-RELATED"/>
    <property type="match status" value="1"/>
</dbReference>
<accession>A0A411HMU8</accession>
<sequence>MSTRLRATMKGKAIYSGLSNLRQPRSRRPPSRKTAMLNKILIAAALGGATLTAHAADNADKAIRDAIHALVPTAQIDSVDKSVLPGFYEVGIGHAVVYASADGKYLLQGNLYDMANKLDLTEARLAKSRKSVLDGVPVSKRIVFAPKTTKHVVTVFTDVDCPYCRKFHEQMADYNKAGIEVQYMLFPLSIHPGSDKKTVSVWCSTDRNAAWNAAMLGKDPGSKTCDNPIAETMKIGNDIGVNGTPSFYAEDGTQIQAQVAYSPPQLAAELDRIAAQKKVATSGGTQ</sequence>
<dbReference type="SUPFAM" id="SSF54423">
    <property type="entry name" value="DsbC/DsbG N-terminal domain-like"/>
    <property type="match status" value="1"/>
</dbReference>
<comment type="similarity">
    <text evidence="2 7">Belongs to the thioredoxin family. DsbC subfamily.</text>
</comment>
<dbReference type="GO" id="GO:0042597">
    <property type="term" value="C:periplasmic space"/>
    <property type="evidence" value="ECO:0007669"/>
    <property type="project" value="UniProtKB-SubCell"/>
</dbReference>
<dbReference type="InterPro" id="IPR033954">
    <property type="entry name" value="DiS-bond_Isoase_DsbC/G"/>
</dbReference>
<evidence type="ECO:0000256" key="4">
    <source>
        <dbReference type="ARBA" id="ARBA00022764"/>
    </source>
</evidence>
<dbReference type="InterPro" id="IPR012336">
    <property type="entry name" value="Thioredoxin-like_fold"/>
</dbReference>
<evidence type="ECO:0000256" key="6">
    <source>
        <dbReference type="ARBA" id="ARBA00023284"/>
    </source>
</evidence>
<evidence type="ECO:0000256" key="2">
    <source>
        <dbReference type="ARBA" id="ARBA00009813"/>
    </source>
</evidence>
<dbReference type="Gene3D" id="3.10.450.70">
    <property type="entry name" value="Disulphide bond isomerase, DsbC/G, N-terminal"/>
    <property type="match status" value="1"/>
</dbReference>
<feature type="domain" description="Disulphide bond isomerase DsbC/G N-terminal" evidence="8">
    <location>
        <begin position="55"/>
        <end position="122"/>
    </location>
</feature>
<protein>
    <recommendedName>
        <fullName evidence="7">Thiol:disulfide interchange protein</fullName>
    </recommendedName>
</protein>
<dbReference type="InterPro" id="IPR036249">
    <property type="entry name" value="Thioredoxin-like_sf"/>
</dbReference>
<keyword evidence="5" id="KW-1015">Disulfide bond</keyword>
<comment type="subcellular location">
    <subcellularLocation>
        <location evidence="1 7">Periplasm</location>
    </subcellularLocation>
</comment>
<evidence type="ECO:0000313" key="10">
    <source>
        <dbReference type="EMBL" id="QBB71807.1"/>
    </source>
</evidence>
<evidence type="ECO:0000256" key="1">
    <source>
        <dbReference type="ARBA" id="ARBA00004418"/>
    </source>
</evidence>
<dbReference type="PANTHER" id="PTHR35272:SF3">
    <property type="entry name" value="THIOL:DISULFIDE INTERCHANGE PROTEIN DSBC"/>
    <property type="match status" value="1"/>
</dbReference>
<reference evidence="10 11" key="1">
    <citation type="submission" date="2019-01" db="EMBL/GenBank/DDBJ databases">
        <title>Pseudolysobacter antarctica gen. nov., sp. nov., isolated from Fildes Peninsula, Antarctica.</title>
        <authorList>
            <person name="Wei Z."/>
            <person name="Peng F."/>
        </authorList>
    </citation>
    <scope>NUCLEOTIDE SEQUENCE [LARGE SCALE GENOMIC DNA]</scope>
    <source>
        <strain evidence="10 11">AQ6-296</strain>
    </source>
</reference>
<organism evidence="10 11">
    <name type="scientific">Pseudolysobacter antarcticus</name>
    <dbReference type="NCBI Taxonomy" id="2511995"/>
    <lineage>
        <taxon>Bacteria</taxon>
        <taxon>Pseudomonadati</taxon>
        <taxon>Pseudomonadota</taxon>
        <taxon>Gammaproteobacteria</taxon>
        <taxon>Lysobacterales</taxon>
        <taxon>Rhodanobacteraceae</taxon>
        <taxon>Pseudolysobacter</taxon>
    </lineage>
</organism>
<dbReference type="CDD" id="cd03020">
    <property type="entry name" value="DsbA_DsbC_DsbG"/>
    <property type="match status" value="1"/>
</dbReference>
<dbReference type="Pfam" id="PF10411">
    <property type="entry name" value="DsbC_N"/>
    <property type="match status" value="1"/>
</dbReference>
<dbReference type="Gene3D" id="3.40.30.10">
    <property type="entry name" value="Glutaredoxin"/>
    <property type="match status" value="1"/>
</dbReference>
<dbReference type="OrthoDB" id="12976at2"/>
<keyword evidence="11" id="KW-1185">Reference proteome</keyword>
<evidence type="ECO:0000256" key="7">
    <source>
        <dbReference type="RuleBase" id="RU364038"/>
    </source>
</evidence>
<dbReference type="Proteomes" id="UP000291562">
    <property type="component" value="Chromosome"/>
</dbReference>
<gene>
    <name evidence="10" type="ORF">ELE36_16395</name>
</gene>
<evidence type="ECO:0000256" key="3">
    <source>
        <dbReference type="ARBA" id="ARBA00022729"/>
    </source>
</evidence>
<keyword evidence="6 7" id="KW-0676">Redox-active center</keyword>
<evidence type="ECO:0000259" key="9">
    <source>
        <dbReference type="Pfam" id="PF13098"/>
    </source>
</evidence>
<evidence type="ECO:0000313" key="11">
    <source>
        <dbReference type="Proteomes" id="UP000291562"/>
    </source>
</evidence>
<dbReference type="KEGG" id="xbc:ELE36_16395"/>